<feature type="region of interest" description="Disordered" evidence="11">
    <location>
        <begin position="887"/>
        <end position="941"/>
    </location>
</feature>
<feature type="transmembrane region" description="Helical" evidence="12">
    <location>
        <begin position="1504"/>
        <end position="1527"/>
    </location>
</feature>
<proteinExistence type="inferred from homology"/>
<evidence type="ECO:0000256" key="9">
    <source>
        <dbReference type="ARBA" id="ARBA00031935"/>
    </source>
</evidence>
<feature type="transmembrane region" description="Helical" evidence="12">
    <location>
        <begin position="311"/>
        <end position="335"/>
    </location>
</feature>
<evidence type="ECO:0000313" key="15">
    <source>
        <dbReference type="Proteomes" id="UP000422736"/>
    </source>
</evidence>
<evidence type="ECO:0000256" key="2">
    <source>
        <dbReference type="ARBA" id="ARBA00009040"/>
    </source>
</evidence>
<feature type="compositionally biased region" description="Low complexity" evidence="11">
    <location>
        <begin position="902"/>
        <end position="915"/>
    </location>
</feature>
<keyword evidence="15" id="KW-1185">Reference proteome</keyword>
<keyword evidence="5" id="KW-0808">Transferase</keyword>
<name>A0ABX6ETD5_KLUMA</name>
<evidence type="ECO:0000313" key="14">
    <source>
        <dbReference type="EMBL" id="QGN15506.1"/>
    </source>
</evidence>
<protein>
    <recommendedName>
        <fullName evidence="3">1,3-beta-glucan synthase</fullName>
        <ecNumber evidence="3">2.4.1.34</ecNumber>
    </recommendedName>
    <alternativeName>
        <fullName evidence="9">1,3-beta-D-glucan-UDP glucosyltransferase</fullName>
    </alternativeName>
</protein>
<dbReference type="InterPro" id="IPR026899">
    <property type="entry name" value="FKS1-like_dom1"/>
</dbReference>
<keyword evidence="6 12" id="KW-0812">Transmembrane</keyword>
<feature type="transmembrane region" description="Helical" evidence="12">
    <location>
        <begin position="580"/>
        <end position="601"/>
    </location>
</feature>
<feature type="transmembrane region" description="Helical" evidence="12">
    <location>
        <begin position="431"/>
        <end position="453"/>
    </location>
</feature>
<comment type="subcellular location">
    <subcellularLocation>
        <location evidence="1">Membrane</location>
        <topology evidence="1">Multi-pass membrane protein</topology>
    </subcellularLocation>
</comment>
<reference evidence="14 15" key="1">
    <citation type="submission" date="2016-03" db="EMBL/GenBank/DDBJ databases">
        <title>How can Kluyveromyces marxianus grow so fast - potential evolutionary course in Saccharomyces Complex revealed by comparative genomics.</title>
        <authorList>
            <person name="Mo W."/>
            <person name="Lu W."/>
            <person name="Yang X."/>
            <person name="Qi J."/>
            <person name="Lv H."/>
        </authorList>
    </citation>
    <scope>NUCLEOTIDE SEQUENCE [LARGE SCALE GENOMIC DNA]</scope>
    <source>
        <strain evidence="14 15">FIM1</strain>
    </source>
</reference>
<keyword evidence="4" id="KW-0328">Glycosyltransferase</keyword>
<comment type="catalytic activity">
    <reaction evidence="10">
        <text>[(1-&gt;3)-beta-D-glucosyl](n) + UDP-alpha-D-glucose = [(1-&gt;3)-beta-D-glucosyl](n+1) + UDP + H(+)</text>
        <dbReference type="Rhea" id="RHEA:21476"/>
        <dbReference type="Rhea" id="RHEA-COMP:11146"/>
        <dbReference type="Rhea" id="RHEA-COMP:14303"/>
        <dbReference type="ChEBI" id="CHEBI:15378"/>
        <dbReference type="ChEBI" id="CHEBI:37671"/>
        <dbReference type="ChEBI" id="CHEBI:58223"/>
        <dbReference type="ChEBI" id="CHEBI:58885"/>
        <dbReference type="EC" id="2.4.1.34"/>
    </reaction>
</comment>
<feature type="transmembrane region" description="Helical" evidence="12">
    <location>
        <begin position="1258"/>
        <end position="1278"/>
    </location>
</feature>
<evidence type="ECO:0000256" key="6">
    <source>
        <dbReference type="ARBA" id="ARBA00022692"/>
    </source>
</evidence>
<dbReference type="InterPro" id="IPR056261">
    <property type="entry name" value="FKS1-like_dom2"/>
</dbReference>
<feature type="transmembrane region" description="Helical" evidence="12">
    <location>
        <begin position="356"/>
        <end position="378"/>
    </location>
</feature>
<keyword evidence="7 12" id="KW-1133">Transmembrane helix</keyword>
<feature type="transmembrane region" description="Helical" evidence="12">
    <location>
        <begin position="1732"/>
        <end position="1756"/>
    </location>
</feature>
<dbReference type="PANTHER" id="PTHR12741:SF97">
    <property type="entry name" value="1,3-BETA-GLUCAN SYNTHASE"/>
    <property type="match status" value="1"/>
</dbReference>
<feature type="transmembrane region" description="Helical" evidence="12">
    <location>
        <begin position="1682"/>
        <end position="1711"/>
    </location>
</feature>
<feature type="compositionally biased region" description="Basic residues" evidence="11">
    <location>
        <begin position="916"/>
        <end position="925"/>
    </location>
</feature>
<evidence type="ECO:0000259" key="13">
    <source>
        <dbReference type="SMART" id="SM01205"/>
    </source>
</evidence>
<evidence type="ECO:0000256" key="1">
    <source>
        <dbReference type="ARBA" id="ARBA00004141"/>
    </source>
</evidence>
<keyword evidence="8 12" id="KW-0472">Membrane</keyword>
<feature type="transmembrane region" description="Helical" evidence="12">
    <location>
        <begin position="1310"/>
        <end position="1331"/>
    </location>
</feature>
<organism evidence="14 15">
    <name type="scientific">Kluyveromyces marxianus</name>
    <name type="common">Yeast</name>
    <name type="synonym">Candida kefyr</name>
    <dbReference type="NCBI Taxonomy" id="4911"/>
    <lineage>
        <taxon>Eukaryota</taxon>
        <taxon>Fungi</taxon>
        <taxon>Dikarya</taxon>
        <taxon>Ascomycota</taxon>
        <taxon>Saccharomycotina</taxon>
        <taxon>Saccharomycetes</taxon>
        <taxon>Saccharomycetales</taxon>
        <taxon>Saccharomycetaceae</taxon>
        <taxon>Kluyveromyces</taxon>
    </lineage>
</organism>
<dbReference type="Pfam" id="PF23605">
    <property type="entry name" value="FKS1_dom2"/>
    <property type="match status" value="1"/>
</dbReference>
<evidence type="ECO:0000256" key="7">
    <source>
        <dbReference type="ARBA" id="ARBA00022989"/>
    </source>
</evidence>
<gene>
    <name evidence="14" type="primary">FKS3</name>
    <name evidence="14" type="ORF">FIM1_2197</name>
</gene>
<dbReference type="SMART" id="SM01205">
    <property type="entry name" value="FKS1_dom1"/>
    <property type="match status" value="1"/>
</dbReference>
<evidence type="ECO:0000256" key="10">
    <source>
        <dbReference type="ARBA" id="ARBA00047777"/>
    </source>
</evidence>
<feature type="domain" description="1,3-beta-glucan synthase component FKS1-like" evidence="13">
    <location>
        <begin position="137"/>
        <end position="277"/>
    </location>
</feature>
<evidence type="ECO:0000256" key="5">
    <source>
        <dbReference type="ARBA" id="ARBA00022679"/>
    </source>
</evidence>
<evidence type="ECO:0000256" key="11">
    <source>
        <dbReference type="SAM" id="MobiDB-lite"/>
    </source>
</evidence>
<evidence type="ECO:0000256" key="3">
    <source>
        <dbReference type="ARBA" id="ARBA00012589"/>
    </source>
</evidence>
<feature type="transmembrane region" description="Helical" evidence="12">
    <location>
        <begin position="1611"/>
        <end position="1630"/>
    </location>
</feature>
<feature type="transmembrane region" description="Helical" evidence="12">
    <location>
        <begin position="1539"/>
        <end position="1569"/>
    </location>
</feature>
<evidence type="ECO:0000256" key="8">
    <source>
        <dbReference type="ARBA" id="ARBA00023136"/>
    </source>
</evidence>
<feature type="transmembrane region" description="Helical" evidence="12">
    <location>
        <begin position="526"/>
        <end position="545"/>
    </location>
</feature>
<accession>A0ABX6ETD5</accession>
<feature type="transmembrane region" description="Helical" evidence="12">
    <location>
        <begin position="398"/>
        <end position="419"/>
    </location>
</feature>
<evidence type="ECO:0000256" key="12">
    <source>
        <dbReference type="SAM" id="Phobius"/>
    </source>
</evidence>
<sequence>MSSGNLDFVQSHADTLGFYSSSVERNNKSHGSNKKKKVILNYETELSYIFDDLCRTFNFQRDNAANMKDYLITMWESRNAKMSGRMEDLSLKSLLSIYEEYIWGVHSNFTKWYRFVYGKNTIPPWFVASGPGRAITREVMTQLSLWLLVWGESNNLRVMPELLCFIYDIMMTEYKFHTDHKSKINREKDKYSKNSKTSKSSSKLLADTASSSSSYSSSKNIKKTHFLHHVVTPLYNFYQFQITWNKNNDHSHIIGYDDINQCFWSLNTIKQFKLKDGTNYMDLPQELKYQKFNDIEWSKSLKKTYLESRTWYHLITNFHRILTIHISTFWYFSVLNLKPLFTKYYVQTLDNKPDPFILFSIMSLTGTWSCIIALMAMVGEVLFVPKNSNLRRPVKLRFFIIILLLWINLIPPVVILSFSDILRKKHINDNILNIASFVALAISFVTSVFFSFVPLSKIHTLLDNSIIMGLNRYKDVSTYEGDSCPQLNDDNSEWNLSKARTNLNIINPFTENWSRFESTEARFCSIGLWVMIWASKFVETFFFLCTSIKDPARDLFLSQMNCSGTDSVLSTAICKNWTKLLLLLLIVTNFVLYLLDTYLWYVIYNTIFSLVRSVYMGMTQLTPWKNVFMNLSSKMKLKLLPWNQEWDIALIADLWNEVVYSMYRENLICTEHVERLVFHLTNDNNLLKPSLLTASNDHFFRSNLFKRSKEIQRRLTFFAQSLHCPLPDPGTVESMPTFTVLVPHYKEKILLSLKDIVKAETINSNITLLEYLKLVYRTEWNSYIEETNKIMGKEFTSSESGNKDLKNLSDDESDEIDIKILDMKRSGINSVMNPFKFTGFKLEVPEQTIRTRIWASLRTQTLYRTISGFMKYVDAIKTLHKLESTKASDLISPSGKTSERQSVSSKAESKTSSQRSNKKRDKKNSKLSAKEKSSVNDSITQDEKSTAIAMKKFHMVCSMQRMDKFNDEEKADRDILLTAFPSLKIAYIEEKMDKAGGRKIYHSCLIDGFCDIDANGNYIPRYRIELSGDPILGNGKSDNQNHSIIFTRGEYIQLIDANQDNYFEECLKIKNILKEFDDSTYEVNNDEYGSQYANDYDDSTCSPVAIVGTREHIFSENNGVLGDIAAGKEKVFGTFFARTLGYINSKLHYGHPDFINSIFITTRGGVSKAQRGLHLNEDIYVGMNVLMRGGRIKHAEYYQCGKGRDLSFNSILNFTTKIGSGMGEQLLSREYFYIGTSLPLDKFLSFFYAHPGFHLNNVFIYISLCLFLVIILNLAVVIDSSILCVYDVNFKQTDPWEPEDCLQLVPVLSWLRRSTIVLLFISMVSFLPLFLQHMNDRGFLSAIKRLSKQMISGAIFFEIFSSRIASHALITDITVGDAKYLSTTRGLSFERIPFVTLFSRFASETSYFAGLALLVLTYASTVMWDISLLYFWIYFIALLLSPFIFNPSQFHWVEFIMDYKRSFSWFINWQRKVSWVKSTREQSTMLTLNSEEDTKWHQVIFTNIWCYIIPQFFLTIGVVIPFIIMNINNVDSMRVDASLRLLVVTVFPIFVNIVVLLFVFLVSSIYGLIVIQGKGQWLPKLLSRITVISGILSLCVGYMSLSFFQRWDLKTILLGVLSSLMLQKLAYQIINGMILPRNWASDKTNESWWNGKWLKKNYSIFSPFMEFCRKVLELSIFNVDFVLAHIIFLFQLPILLIPNIDMLHSLMLFWRKADIDARPIVFRDKRKQQHQIHLYSLTFIAILGAVVTFSCLPVILNQIFVVDSENVLDVVAPLIQPPKSIALESEIGLSAYRNMMQAMFHKTKKVGLETSH</sequence>
<dbReference type="EMBL" id="CP015056">
    <property type="protein sequence ID" value="QGN15506.1"/>
    <property type="molecule type" value="Genomic_DNA"/>
</dbReference>
<comment type="similarity">
    <text evidence="2">Belongs to the glycosyltransferase 48 family.</text>
</comment>
<dbReference type="Proteomes" id="UP000422736">
    <property type="component" value="Chromosome 3"/>
</dbReference>
<evidence type="ECO:0000256" key="4">
    <source>
        <dbReference type="ARBA" id="ARBA00022676"/>
    </source>
</evidence>
<dbReference type="Pfam" id="PF02364">
    <property type="entry name" value="Glucan_synthase"/>
    <property type="match status" value="1"/>
</dbReference>
<dbReference type="PANTHER" id="PTHR12741">
    <property type="entry name" value="LYST-INTERACTING PROTEIN LIP5 DOPAMINE RESPONSIVE PROTEIN DRG-1"/>
    <property type="match status" value="1"/>
</dbReference>
<feature type="transmembrane region" description="Helical" evidence="12">
    <location>
        <begin position="1428"/>
        <end position="1445"/>
    </location>
</feature>
<feature type="transmembrane region" description="Helical" evidence="12">
    <location>
        <begin position="1581"/>
        <end position="1604"/>
    </location>
</feature>
<dbReference type="Pfam" id="PF14288">
    <property type="entry name" value="FKS1_dom1"/>
    <property type="match status" value="1"/>
</dbReference>
<dbReference type="InterPro" id="IPR003440">
    <property type="entry name" value="Glyco_trans_48_dom"/>
</dbReference>
<dbReference type="EC" id="2.4.1.34" evidence="3"/>